<keyword evidence="2" id="KW-0472">Membrane</keyword>
<comment type="caution">
    <text evidence="3">The sequence shown here is derived from an EMBL/GenBank/DDBJ whole genome shotgun (WGS) entry which is preliminary data.</text>
</comment>
<keyword evidence="1" id="KW-0175">Coiled coil</keyword>
<gene>
    <name evidence="3" type="ORF">SAMN06296020_11724</name>
</gene>
<protein>
    <submittedName>
        <fullName evidence="3">Uncharacterized protein</fullName>
    </submittedName>
</protein>
<evidence type="ECO:0000313" key="3">
    <source>
        <dbReference type="EMBL" id="SMP68580.1"/>
    </source>
</evidence>
<feature type="transmembrane region" description="Helical" evidence="2">
    <location>
        <begin position="7"/>
        <end position="26"/>
    </location>
</feature>
<organism evidence="3 4">
    <name type="scientific">Anoxynatronum buryatiense</name>
    <dbReference type="NCBI Taxonomy" id="489973"/>
    <lineage>
        <taxon>Bacteria</taxon>
        <taxon>Bacillati</taxon>
        <taxon>Bacillota</taxon>
        <taxon>Clostridia</taxon>
        <taxon>Eubacteriales</taxon>
        <taxon>Clostridiaceae</taxon>
        <taxon>Anoxynatronum</taxon>
    </lineage>
</organism>
<accession>A0AA45WYD6</accession>
<dbReference type="AlphaFoldDB" id="A0AA45WYD6"/>
<dbReference type="Proteomes" id="UP001158066">
    <property type="component" value="Unassembled WGS sequence"/>
</dbReference>
<evidence type="ECO:0000313" key="4">
    <source>
        <dbReference type="Proteomes" id="UP001158066"/>
    </source>
</evidence>
<name>A0AA45WYD6_9CLOT</name>
<sequence>MNFKRHLIIKNLLIFCLLIIIGYLYFELNSFKNHYQIESEKEKQLLETVVRLEEEIDYLNKRQIKEAEVLYLIEKLKDSGFTRSYGDGHTWYIAAEELGMIGKPAIPYLIENIETQDDYERALTFYALLLASQHENVKEFAGRDYIITYLDFDVERHEEMKKVAYQWWKKHRHNWD</sequence>
<proteinExistence type="predicted"/>
<keyword evidence="2" id="KW-0812">Transmembrane</keyword>
<dbReference type="RefSeq" id="WP_283410517.1">
    <property type="nucleotide sequence ID" value="NZ_FXUF01000017.1"/>
</dbReference>
<feature type="coiled-coil region" evidence="1">
    <location>
        <begin position="35"/>
        <end position="62"/>
    </location>
</feature>
<evidence type="ECO:0000256" key="1">
    <source>
        <dbReference type="SAM" id="Coils"/>
    </source>
</evidence>
<keyword evidence="2" id="KW-1133">Transmembrane helix</keyword>
<reference evidence="3" key="1">
    <citation type="submission" date="2017-05" db="EMBL/GenBank/DDBJ databases">
        <authorList>
            <person name="Varghese N."/>
            <person name="Submissions S."/>
        </authorList>
    </citation>
    <scope>NUCLEOTIDE SEQUENCE</scope>
    <source>
        <strain evidence="3">Su22</strain>
    </source>
</reference>
<keyword evidence="4" id="KW-1185">Reference proteome</keyword>
<dbReference type="EMBL" id="FXUF01000017">
    <property type="protein sequence ID" value="SMP68580.1"/>
    <property type="molecule type" value="Genomic_DNA"/>
</dbReference>
<evidence type="ECO:0000256" key="2">
    <source>
        <dbReference type="SAM" id="Phobius"/>
    </source>
</evidence>